<dbReference type="Proteomes" id="UP000267606">
    <property type="component" value="Unassembled WGS sequence"/>
</dbReference>
<evidence type="ECO:0000259" key="1">
    <source>
        <dbReference type="Pfam" id="PF00501"/>
    </source>
</evidence>
<evidence type="ECO:0000313" key="4">
    <source>
        <dbReference type="WBParaSite" id="OFLC_0000561001-mRNA-1"/>
    </source>
</evidence>
<name>A0A183HDP9_9BILA</name>
<dbReference type="InterPro" id="IPR000873">
    <property type="entry name" value="AMP-dep_synth/lig_dom"/>
</dbReference>
<reference evidence="4" key="1">
    <citation type="submission" date="2016-06" db="UniProtKB">
        <authorList>
            <consortium name="WormBaseParasite"/>
        </authorList>
    </citation>
    <scope>IDENTIFICATION</scope>
</reference>
<dbReference type="WBParaSite" id="OFLC_0000561001-mRNA-1">
    <property type="protein sequence ID" value="OFLC_0000561001-mRNA-1"/>
    <property type="gene ID" value="OFLC_0000561001"/>
</dbReference>
<sequence>MSATCDLLSGTLPEFVYKCAGIDRVATVFDHEKITFTFADMDTLAAGLLSTGLRPQDRVLICGSNTAHFFICPLACARADLIFSLMSPNFANAEQLKYALGEFRAIICFPANREAEFLSNLLNEIAPELIYSAKGRLCSKAVPKLTHVIMAEEEHKHA</sequence>
<feature type="domain" description="AMP-dependent synthetase/ligase" evidence="1">
    <location>
        <begin position="23"/>
        <end position="111"/>
    </location>
</feature>
<accession>A0A183HDP9</accession>
<evidence type="ECO:0000313" key="2">
    <source>
        <dbReference type="EMBL" id="VDO43720.1"/>
    </source>
</evidence>
<organism evidence="4">
    <name type="scientific">Onchocerca flexuosa</name>
    <dbReference type="NCBI Taxonomy" id="387005"/>
    <lineage>
        <taxon>Eukaryota</taxon>
        <taxon>Metazoa</taxon>
        <taxon>Ecdysozoa</taxon>
        <taxon>Nematoda</taxon>
        <taxon>Chromadorea</taxon>
        <taxon>Rhabditida</taxon>
        <taxon>Spirurina</taxon>
        <taxon>Spiruromorpha</taxon>
        <taxon>Filarioidea</taxon>
        <taxon>Onchocercidae</taxon>
        <taxon>Onchocerca</taxon>
    </lineage>
</organism>
<proteinExistence type="predicted"/>
<dbReference type="SUPFAM" id="SSF56801">
    <property type="entry name" value="Acetyl-CoA synthetase-like"/>
    <property type="match status" value="1"/>
</dbReference>
<evidence type="ECO:0000313" key="3">
    <source>
        <dbReference type="Proteomes" id="UP000267606"/>
    </source>
</evidence>
<dbReference type="EMBL" id="UZAJ01004911">
    <property type="protein sequence ID" value="VDO43720.1"/>
    <property type="molecule type" value="Genomic_DNA"/>
</dbReference>
<gene>
    <name evidence="2" type="ORF">OFLC_LOCUS5609</name>
</gene>
<keyword evidence="3" id="KW-1185">Reference proteome</keyword>
<protein>
    <submittedName>
        <fullName evidence="4">AMP-binding domain-containing protein</fullName>
    </submittedName>
</protein>
<dbReference type="Gene3D" id="3.40.50.980">
    <property type="match status" value="1"/>
</dbReference>
<reference evidence="2 3" key="2">
    <citation type="submission" date="2018-11" db="EMBL/GenBank/DDBJ databases">
        <authorList>
            <consortium name="Pathogen Informatics"/>
        </authorList>
    </citation>
    <scope>NUCLEOTIDE SEQUENCE [LARGE SCALE GENOMIC DNA]</scope>
</reference>
<dbReference type="AlphaFoldDB" id="A0A183HDP9"/>
<dbReference type="Pfam" id="PF00501">
    <property type="entry name" value="AMP-binding"/>
    <property type="match status" value="1"/>
</dbReference>
<dbReference type="STRING" id="387005.A0A183HDP9"/>